<dbReference type="InterPro" id="IPR050430">
    <property type="entry name" value="Peptidase_S1"/>
</dbReference>
<keyword evidence="2" id="KW-0378">Hydrolase</keyword>
<sequence>MASKIMYLALAICATTAVAASAIPETRIVGGSPTTIEEFPYIVALVYFYPGPGIYVQRCVGSLISSWHVLTTSFCFTGANLNYMLIRAGSTNSLNGGVLSTVRDVIKHPNYVEAPRRADIAVVVLNFPVSPSDTIGILYLPPLNWYIPDGTSVKIVSWGFESEQGPQLETLKTVNLNKLPLADCQAVYADSDAVVIEDPVICASQPGPIGMCLGDSGAPMVIQNVVVGLASYYQGCGDNAWPDVFTRIDRYTDWILDVAVAPSASSNFTNVKVAVPTI</sequence>
<evidence type="ECO:0000256" key="2">
    <source>
        <dbReference type="ARBA" id="ARBA00022801"/>
    </source>
</evidence>
<dbReference type="GO" id="GO:0006508">
    <property type="term" value="P:proteolysis"/>
    <property type="evidence" value="ECO:0007669"/>
    <property type="project" value="UniProtKB-KW"/>
</dbReference>
<dbReference type="PANTHER" id="PTHR24276:SF91">
    <property type="entry name" value="AT26814P-RELATED"/>
    <property type="match status" value="1"/>
</dbReference>
<dbReference type="PROSITE" id="PS50240">
    <property type="entry name" value="TRYPSIN_DOM"/>
    <property type="match status" value="1"/>
</dbReference>
<evidence type="ECO:0000259" key="6">
    <source>
        <dbReference type="PROSITE" id="PS50240"/>
    </source>
</evidence>
<dbReference type="Gene3D" id="2.40.10.10">
    <property type="entry name" value="Trypsin-like serine proteases"/>
    <property type="match status" value="1"/>
</dbReference>
<dbReference type="PANTHER" id="PTHR24276">
    <property type="entry name" value="POLYSERASE-RELATED"/>
    <property type="match status" value="1"/>
</dbReference>
<evidence type="ECO:0000256" key="4">
    <source>
        <dbReference type="ARBA" id="ARBA00023157"/>
    </source>
</evidence>
<accession>A0A1E1W615</accession>
<dbReference type="InterPro" id="IPR001254">
    <property type="entry name" value="Trypsin_dom"/>
</dbReference>
<keyword evidence="3" id="KW-0720">Serine protease</keyword>
<dbReference type="SMART" id="SM00020">
    <property type="entry name" value="Tryp_SPc"/>
    <property type="match status" value="1"/>
</dbReference>
<dbReference type="AlphaFoldDB" id="A0A1E1W615"/>
<evidence type="ECO:0000256" key="3">
    <source>
        <dbReference type="ARBA" id="ARBA00022825"/>
    </source>
</evidence>
<dbReference type="Pfam" id="PF00089">
    <property type="entry name" value="Trypsin"/>
    <property type="match status" value="1"/>
</dbReference>
<evidence type="ECO:0000256" key="5">
    <source>
        <dbReference type="SAM" id="SignalP"/>
    </source>
</evidence>
<evidence type="ECO:0000313" key="7">
    <source>
        <dbReference type="EMBL" id="JAT82416.1"/>
    </source>
</evidence>
<dbReference type="EMBL" id="GDQN01008638">
    <property type="protein sequence ID" value="JAT82416.1"/>
    <property type="molecule type" value="Transcribed_RNA"/>
</dbReference>
<dbReference type="InterPro" id="IPR043504">
    <property type="entry name" value="Peptidase_S1_PA_chymotrypsin"/>
</dbReference>
<organism evidence="7">
    <name type="scientific">Pectinophora gossypiella</name>
    <name type="common">Cotton pink bollworm</name>
    <name type="synonym">Depressaria gossypiella</name>
    <dbReference type="NCBI Taxonomy" id="13191"/>
    <lineage>
        <taxon>Eukaryota</taxon>
        <taxon>Metazoa</taxon>
        <taxon>Ecdysozoa</taxon>
        <taxon>Arthropoda</taxon>
        <taxon>Hexapoda</taxon>
        <taxon>Insecta</taxon>
        <taxon>Pterygota</taxon>
        <taxon>Neoptera</taxon>
        <taxon>Endopterygota</taxon>
        <taxon>Lepidoptera</taxon>
        <taxon>Glossata</taxon>
        <taxon>Ditrysia</taxon>
        <taxon>Gelechioidea</taxon>
        <taxon>Gelechiidae</taxon>
        <taxon>Apatetrinae</taxon>
        <taxon>Pectinophora</taxon>
    </lineage>
</organism>
<feature type="chain" id="PRO_5009115167" description="Peptidase S1 domain-containing protein" evidence="5">
    <location>
        <begin position="21"/>
        <end position="278"/>
    </location>
</feature>
<name>A0A1E1W615_PECGO</name>
<proteinExistence type="predicted"/>
<dbReference type="InterPro" id="IPR009003">
    <property type="entry name" value="Peptidase_S1_PA"/>
</dbReference>
<feature type="domain" description="Peptidase S1" evidence="6">
    <location>
        <begin position="28"/>
        <end position="260"/>
    </location>
</feature>
<keyword evidence="4" id="KW-1015">Disulfide bond</keyword>
<keyword evidence="5" id="KW-0732">Signal</keyword>
<protein>
    <recommendedName>
        <fullName evidence="6">Peptidase S1 domain-containing protein</fullName>
    </recommendedName>
</protein>
<gene>
    <name evidence="7" type="ORF">g.10076</name>
</gene>
<dbReference type="CDD" id="cd00190">
    <property type="entry name" value="Tryp_SPc"/>
    <property type="match status" value="1"/>
</dbReference>
<evidence type="ECO:0000256" key="1">
    <source>
        <dbReference type="ARBA" id="ARBA00022670"/>
    </source>
</evidence>
<reference evidence="7" key="1">
    <citation type="submission" date="2015-09" db="EMBL/GenBank/DDBJ databases">
        <title>De novo assembly of Pectinophora gossypiella (Pink Bollworm) gut transcriptome.</title>
        <authorList>
            <person name="Tassone E.E."/>
        </authorList>
    </citation>
    <scope>NUCLEOTIDE SEQUENCE</scope>
</reference>
<dbReference type="SUPFAM" id="SSF50494">
    <property type="entry name" value="Trypsin-like serine proteases"/>
    <property type="match status" value="1"/>
</dbReference>
<feature type="signal peptide" evidence="5">
    <location>
        <begin position="1"/>
        <end position="20"/>
    </location>
</feature>
<dbReference type="GO" id="GO:0004252">
    <property type="term" value="F:serine-type endopeptidase activity"/>
    <property type="evidence" value="ECO:0007669"/>
    <property type="project" value="InterPro"/>
</dbReference>
<keyword evidence="1" id="KW-0645">Protease</keyword>
<dbReference type="OrthoDB" id="6380398at2759"/>